<dbReference type="InterPro" id="IPR001466">
    <property type="entry name" value="Beta-lactam-related"/>
</dbReference>
<evidence type="ECO:0000313" key="3">
    <source>
        <dbReference type="Proteomes" id="UP001500620"/>
    </source>
</evidence>
<gene>
    <name evidence="2" type="ORF">GCM10022255_090160</name>
</gene>
<dbReference type="RefSeq" id="WP_345137559.1">
    <property type="nucleotide sequence ID" value="NZ_BAABAT010000041.1"/>
</dbReference>
<dbReference type="SUPFAM" id="SSF56601">
    <property type="entry name" value="beta-lactamase/transpeptidase-like"/>
    <property type="match status" value="1"/>
</dbReference>
<comment type="caution">
    <text evidence="2">The sequence shown here is derived from an EMBL/GenBank/DDBJ whole genome shotgun (WGS) entry which is preliminary data.</text>
</comment>
<dbReference type="Pfam" id="PF00144">
    <property type="entry name" value="Beta-lactamase"/>
    <property type="match status" value="1"/>
</dbReference>
<keyword evidence="3" id="KW-1185">Reference proteome</keyword>
<organism evidence="2 3">
    <name type="scientific">Dactylosporangium darangshiense</name>
    <dbReference type="NCBI Taxonomy" id="579108"/>
    <lineage>
        <taxon>Bacteria</taxon>
        <taxon>Bacillati</taxon>
        <taxon>Actinomycetota</taxon>
        <taxon>Actinomycetes</taxon>
        <taxon>Micromonosporales</taxon>
        <taxon>Micromonosporaceae</taxon>
        <taxon>Dactylosporangium</taxon>
    </lineage>
</organism>
<dbReference type="Proteomes" id="UP001500620">
    <property type="component" value="Unassembled WGS sequence"/>
</dbReference>
<feature type="domain" description="Beta-lactamase-related" evidence="1">
    <location>
        <begin position="17"/>
        <end position="267"/>
    </location>
</feature>
<reference evidence="3" key="1">
    <citation type="journal article" date="2019" name="Int. J. Syst. Evol. Microbiol.">
        <title>The Global Catalogue of Microorganisms (GCM) 10K type strain sequencing project: providing services to taxonomists for standard genome sequencing and annotation.</title>
        <authorList>
            <consortium name="The Broad Institute Genomics Platform"/>
            <consortium name="The Broad Institute Genome Sequencing Center for Infectious Disease"/>
            <person name="Wu L."/>
            <person name="Ma J."/>
        </authorList>
    </citation>
    <scope>NUCLEOTIDE SEQUENCE [LARGE SCALE GENOMIC DNA]</scope>
    <source>
        <strain evidence="3">JCM 17441</strain>
    </source>
</reference>
<proteinExistence type="predicted"/>
<dbReference type="InterPro" id="IPR012338">
    <property type="entry name" value="Beta-lactam/transpept-like"/>
</dbReference>
<accession>A0ABP8DNV2</accession>
<dbReference type="PANTHER" id="PTHR43283:SF7">
    <property type="entry name" value="BETA-LACTAMASE-RELATED DOMAIN-CONTAINING PROTEIN"/>
    <property type="match status" value="1"/>
</dbReference>
<dbReference type="PANTHER" id="PTHR43283">
    <property type="entry name" value="BETA-LACTAMASE-RELATED"/>
    <property type="match status" value="1"/>
</dbReference>
<dbReference type="Gene3D" id="3.40.710.10">
    <property type="entry name" value="DD-peptidase/beta-lactamase superfamily"/>
    <property type="match status" value="1"/>
</dbReference>
<sequence>MSVRGFVEAAERGVDALHGMVLVRGGEVLAEGYWHPYRKDAAHRLFSLSKSFTSTAVGFAVADGLVKLDEPVSAYFDGRGDPRMLVRHLLTMTTGHVDDTAPRMTAAGDDWAGNFLALDVEREPGTHFVYNSGATYVAGAIVQRAAGMRLVDYLRPRLFEPLGFGDVTWEQCPAGLDVGGWGMAARTAEIARFGQLLLRDERGILPDGWAAQATARQVENAYAGETPDWQQGYGFQFWRCRHNAYRGDGAFGQFCIVMPEQDTVLALNAGTADMQAVLDLVWEHLLGDDLEATALDGLALEAVGQDHEEPERHGTYVVDRPRVSRAEDWRPSHERPPTIRAITFAHGRVTIEDETGTHEHDCRSGEWRAGSTGGWSGPGEYTFKVAYTDGPFVRTYRCRFNGASVRIDASDNVSFGPTGYAPVLATRAG</sequence>
<dbReference type="InterPro" id="IPR050789">
    <property type="entry name" value="Diverse_Enzym_Activities"/>
</dbReference>
<protein>
    <recommendedName>
        <fullName evidence="1">Beta-lactamase-related domain-containing protein</fullName>
    </recommendedName>
</protein>
<evidence type="ECO:0000259" key="1">
    <source>
        <dbReference type="Pfam" id="PF00144"/>
    </source>
</evidence>
<evidence type="ECO:0000313" key="2">
    <source>
        <dbReference type="EMBL" id="GAA4260654.1"/>
    </source>
</evidence>
<dbReference type="EMBL" id="BAABAT010000041">
    <property type="protein sequence ID" value="GAA4260654.1"/>
    <property type="molecule type" value="Genomic_DNA"/>
</dbReference>
<name>A0ABP8DNV2_9ACTN</name>